<gene>
    <name evidence="1" type="ORF">LDCGVIBL_CDS0200</name>
</gene>
<dbReference type="EMBL" id="PP429226">
    <property type="protein sequence ID" value="XCI77558.1"/>
    <property type="molecule type" value="Genomic_DNA"/>
</dbReference>
<evidence type="ECO:0000313" key="1">
    <source>
        <dbReference type="EMBL" id="XCI77558.1"/>
    </source>
</evidence>
<protein>
    <submittedName>
        <fullName evidence="1">Uncharacterized protein</fullName>
    </submittedName>
</protein>
<organism evidence="1">
    <name type="scientific">Rhizobium phage LG08</name>
    <dbReference type="NCBI Taxonomy" id="3129229"/>
    <lineage>
        <taxon>Viruses</taxon>
        <taxon>Duplodnaviria</taxon>
        <taxon>Heunggongvirae</taxon>
        <taxon>Uroviricota</taxon>
        <taxon>Caudoviricetes</taxon>
    </lineage>
</organism>
<reference evidence="1" key="1">
    <citation type="submission" date="2024-03" db="EMBL/GenBank/DDBJ databases">
        <authorList>
            <person name="Chantapakul B."/>
            <person name="Wang S."/>
        </authorList>
    </citation>
    <scope>NUCLEOTIDE SEQUENCE</scope>
</reference>
<proteinExistence type="predicted"/>
<sequence>MTESNYRQITVSFLKDSLDVIGENAFHFSTFVRRTCTIRAPIDVPFVFFSDDKSLRSNMFFGLFSRSEPIVIIISIRFRDISILERSTCFVSYIQEVTKVRIARIYFCSDNDSLATCDRNIFDVFVISVAVSFEKRNSHVLCFIFGDVRDELFFRGDLHFLFLKR</sequence>
<name>A0AAU8HYU0_9CAUD</name>
<accession>A0AAU8HYU0</accession>